<dbReference type="OrthoDB" id="5346740at2759"/>
<dbReference type="Proteomes" id="UP000660729">
    <property type="component" value="Unassembled WGS sequence"/>
</dbReference>
<dbReference type="GO" id="GO:0017025">
    <property type="term" value="F:TBP-class protein binding"/>
    <property type="evidence" value="ECO:0007669"/>
    <property type="project" value="TreeGrafter"/>
</dbReference>
<sequence length="498" mass="55034">MVKDNDQGLHRYVMRQHTAGGYDGQNDNDLSALKVPVPGTGGGGSKKRSTSANTHQTRSNTRPQRKKSAGQKDLAPQGQQDPYGTDASAADQMSTAESAMMMPTRQPKSEQQLMDSQPKMRHARDHDDYEEPEDDNDHEYVNQQATGHQQIASRSGNGRQQPTHDSVTQKRLSGDSYPETTSGAPSTVDQNAMQDRQGQTSQYATSGLRFRGSGGRAIPSGGEHVQVQALTSQIPQHGGMGPPNLYSQPGPRNANALLEGHGSEVPPKAHSPAEHEPQQHPVGGGRGETRSPFEHAQPQLLAKQRANRAETPRQQRPVLPSEAEQEYSDGADPSFNGYPSVNGHDEQYPPEDESLDYEEKELFKMDYGRLKAMPFDADPNIVQFEFDAAEQPDTLEEKFKAAANLPADTQADFLGTLSLEQWEQAGDWFLVRFADLATRFKNARNAKRKAAREFESEIEKRHEMVAKKQKLTEIAMNEMKESGGKVLQGTPKKTRKVK</sequence>
<comment type="caution">
    <text evidence="3">The sequence shown here is derived from an EMBL/GenBank/DDBJ whole genome shotgun (WGS) entry which is preliminary data.</text>
</comment>
<dbReference type="PANTHER" id="PTHR28244:SF3">
    <property type="entry name" value="EXTRACELLULAR MUTANT PROTEIN 11 C-TERMINAL DOMAIN-CONTAINING PROTEIN"/>
    <property type="match status" value="1"/>
</dbReference>
<dbReference type="Pfam" id="PF15463">
    <property type="entry name" value="ECM11"/>
    <property type="match status" value="1"/>
</dbReference>
<dbReference type="GO" id="GO:0042790">
    <property type="term" value="P:nucleolar large rRNA transcription by RNA polymerase I"/>
    <property type="evidence" value="ECO:0007669"/>
    <property type="project" value="TreeGrafter"/>
</dbReference>
<feature type="region of interest" description="Disordered" evidence="1">
    <location>
        <begin position="1"/>
        <end position="354"/>
    </location>
</feature>
<proteinExistence type="predicted"/>
<evidence type="ECO:0000259" key="2">
    <source>
        <dbReference type="Pfam" id="PF15463"/>
    </source>
</evidence>
<keyword evidence="4" id="KW-1185">Reference proteome</keyword>
<accession>A0A8H6RWA4</accession>
<dbReference type="InterPro" id="IPR053029">
    <property type="entry name" value="RNA_pol_I-specific_init_factor"/>
</dbReference>
<dbReference type="GO" id="GO:0001164">
    <property type="term" value="F:RNA polymerase I core promoter sequence-specific DNA binding"/>
    <property type="evidence" value="ECO:0007669"/>
    <property type="project" value="TreeGrafter"/>
</dbReference>
<evidence type="ECO:0000256" key="1">
    <source>
        <dbReference type="SAM" id="MobiDB-lite"/>
    </source>
</evidence>
<feature type="compositionally biased region" description="Polar residues" evidence="1">
    <location>
        <begin position="178"/>
        <end position="205"/>
    </location>
</feature>
<feature type="region of interest" description="Disordered" evidence="1">
    <location>
        <begin position="479"/>
        <end position="498"/>
    </location>
</feature>
<organism evidence="3 4">
    <name type="scientific">Pseudocercospora fuligena</name>
    <dbReference type="NCBI Taxonomy" id="685502"/>
    <lineage>
        <taxon>Eukaryota</taxon>
        <taxon>Fungi</taxon>
        <taxon>Dikarya</taxon>
        <taxon>Ascomycota</taxon>
        <taxon>Pezizomycotina</taxon>
        <taxon>Dothideomycetes</taxon>
        <taxon>Dothideomycetidae</taxon>
        <taxon>Mycosphaerellales</taxon>
        <taxon>Mycosphaerellaceae</taxon>
        <taxon>Pseudocercospora</taxon>
    </lineage>
</organism>
<feature type="compositionally biased region" description="Acidic residues" evidence="1">
    <location>
        <begin position="128"/>
        <end position="137"/>
    </location>
</feature>
<feature type="compositionally biased region" description="Polar residues" evidence="1">
    <location>
        <begin position="52"/>
        <end position="62"/>
    </location>
</feature>
<feature type="compositionally biased region" description="Polar residues" evidence="1">
    <location>
        <begin position="141"/>
        <end position="171"/>
    </location>
</feature>
<dbReference type="GO" id="GO:0070860">
    <property type="term" value="C:RNA polymerase I core factor complex"/>
    <property type="evidence" value="ECO:0007669"/>
    <property type="project" value="TreeGrafter"/>
</dbReference>
<feature type="domain" description="Extracellular mutant protein 11 C-terminal" evidence="2">
    <location>
        <begin position="356"/>
        <end position="487"/>
    </location>
</feature>
<name>A0A8H6RWA4_9PEZI</name>
<reference evidence="3" key="1">
    <citation type="submission" date="2020-04" db="EMBL/GenBank/DDBJ databases">
        <title>Draft genome resource of the tomato pathogen Pseudocercospora fuligena.</title>
        <authorList>
            <person name="Zaccaron A."/>
        </authorList>
    </citation>
    <scope>NUCLEOTIDE SEQUENCE</scope>
    <source>
        <strain evidence="3">PF001</strain>
    </source>
</reference>
<evidence type="ECO:0000313" key="4">
    <source>
        <dbReference type="Proteomes" id="UP000660729"/>
    </source>
</evidence>
<gene>
    <name evidence="3" type="ORF">HII31_00148</name>
</gene>
<protein>
    <recommendedName>
        <fullName evidence="2">Extracellular mutant protein 11 C-terminal domain-containing protein</fullName>
    </recommendedName>
</protein>
<dbReference type="PANTHER" id="PTHR28244">
    <property type="entry name" value="RNA POLYMERASE I-SPECIFIC TRANSCRIPTION INITIATION FACTOR RRN11"/>
    <property type="match status" value="1"/>
</dbReference>
<dbReference type="AlphaFoldDB" id="A0A8H6RWA4"/>
<dbReference type="EMBL" id="JABCIY010000001">
    <property type="protein sequence ID" value="KAF7198409.1"/>
    <property type="molecule type" value="Genomic_DNA"/>
</dbReference>
<dbReference type="InterPro" id="IPR029178">
    <property type="entry name" value="Ecm11_C"/>
</dbReference>
<evidence type="ECO:0000313" key="3">
    <source>
        <dbReference type="EMBL" id="KAF7198409.1"/>
    </source>
</evidence>